<dbReference type="InterPro" id="IPR005545">
    <property type="entry name" value="YCII"/>
</dbReference>
<comment type="similarity">
    <text evidence="1">Belongs to the YciI family.</text>
</comment>
<dbReference type="Pfam" id="PF03795">
    <property type="entry name" value="YCII"/>
    <property type="match status" value="1"/>
</dbReference>
<name>W7IY22_9PSEU</name>
<dbReference type="AlphaFoldDB" id="W7IY22"/>
<sequence>MFGGAIIVAMTWFIIDTTYTTDRERLLASRPAHREYLSGLVGAGTVVGAGPWGDDLGGMFIALVADRAELDALLAEDPYRRDGVVAAQSVREWKPVLGELAERAGQ</sequence>
<dbReference type="Proteomes" id="UP000019277">
    <property type="component" value="Unassembled WGS sequence"/>
</dbReference>
<dbReference type="STRING" id="909613.UO65_5740"/>
<evidence type="ECO:0000313" key="4">
    <source>
        <dbReference type="Proteomes" id="UP000019277"/>
    </source>
</evidence>
<keyword evidence="4" id="KW-1185">Reference proteome</keyword>
<dbReference type="InterPro" id="IPR011008">
    <property type="entry name" value="Dimeric_a/b-barrel"/>
</dbReference>
<organism evidence="3 4">
    <name type="scientific">Actinokineospora spheciospongiae</name>
    <dbReference type="NCBI Taxonomy" id="909613"/>
    <lineage>
        <taxon>Bacteria</taxon>
        <taxon>Bacillati</taxon>
        <taxon>Actinomycetota</taxon>
        <taxon>Actinomycetes</taxon>
        <taxon>Pseudonocardiales</taxon>
        <taxon>Pseudonocardiaceae</taxon>
        <taxon>Actinokineospora</taxon>
    </lineage>
</organism>
<gene>
    <name evidence="3" type="ORF">UO65_5740</name>
</gene>
<feature type="domain" description="YCII-related" evidence="2">
    <location>
        <begin position="13"/>
        <end position="94"/>
    </location>
</feature>
<dbReference type="PANTHER" id="PTHR37828">
    <property type="entry name" value="GSR2449 PROTEIN"/>
    <property type="match status" value="1"/>
</dbReference>
<dbReference type="EMBL" id="AYXG01000224">
    <property type="protein sequence ID" value="EWC58944.1"/>
    <property type="molecule type" value="Genomic_DNA"/>
</dbReference>
<reference evidence="3 4" key="1">
    <citation type="journal article" date="2014" name="Genome Announc.">
        <title>Draft Genome Sequence of the Antitrypanosomally Active Sponge-Associated Bacterium Actinokineospora sp. Strain EG49.</title>
        <authorList>
            <person name="Harjes J."/>
            <person name="Ryu T."/>
            <person name="Abdelmohsen U.R."/>
            <person name="Moitinho-Silva L."/>
            <person name="Horn H."/>
            <person name="Ravasi T."/>
            <person name="Hentschel U."/>
        </authorList>
    </citation>
    <scope>NUCLEOTIDE SEQUENCE [LARGE SCALE GENOMIC DNA]</scope>
    <source>
        <strain evidence="3 4">EG49</strain>
    </source>
</reference>
<protein>
    <recommendedName>
        <fullName evidence="2">YCII-related domain-containing protein</fullName>
    </recommendedName>
</protein>
<accession>W7IY22</accession>
<evidence type="ECO:0000313" key="3">
    <source>
        <dbReference type="EMBL" id="EWC58944.1"/>
    </source>
</evidence>
<evidence type="ECO:0000256" key="1">
    <source>
        <dbReference type="ARBA" id="ARBA00007689"/>
    </source>
</evidence>
<dbReference type="eggNOG" id="COG2350">
    <property type="taxonomic scope" value="Bacteria"/>
</dbReference>
<dbReference type="PANTHER" id="PTHR37828:SF1">
    <property type="entry name" value="YCII-RELATED DOMAIN-CONTAINING PROTEIN"/>
    <property type="match status" value="1"/>
</dbReference>
<dbReference type="SUPFAM" id="SSF54909">
    <property type="entry name" value="Dimeric alpha+beta barrel"/>
    <property type="match status" value="1"/>
</dbReference>
<comment type="caution">
    <text evidence="3">The sequence shown here is derived from an EMBL/GenBank/DDBJ whole genome shotgun (WGS) entry which is preliminary data.</text>
</comment>
<evidence type="ECO:0000259" key="2">
    <source>
        <dbReference type="Pfam" id="PF03795"/>
    </source>
</evidence>
<proteinExistence type="inferred from homology"/>
<dbReference type="Gene3D" id="3.30.70.1060">
    <property type="entry name" value="Dimeric alpha+beta barrel"/>
    <property type="match status" value="1"/>
</dbReference>